<comment type="caution">
    <text evidence="1">The sequence shown here is derived from an EMBL/GenBank/DDBJ whole genome shotgun (WGS) entry which is preliminary data.</text>
</comment>
<sequence>MNDSSMRATLDCFADLLPTAVRDADGYARVQRTLGELPQVFMSNGFGIEHELGLLDDARGRNSLSVSIATELPGVGRLNLARVVTKHLRPWFAEPRFAAGFTRACEALVGHRQAPVFPERCYFGFEVDDDERLRIAGVVWSYFMHAARLGEHELGDLFAQLLGPGFDPANPSIVRLAELCGSVRPLEIGHGIRRGRELFKAYPALRFSASAALLDGFEHDAARSLRPAIEQLGRALPQWDCFCPLDVVDGELVRLGFEFNFEEPGARERYLPVLFDSQLVSERLPESARAALVAGLARPRVTRTNARGERCSFEVTHLKLSIDCRGRLAWKAYFAYRALDAYPATIPILTPWTAAMA</sequence>
<evidence type="ECO:0000313" key="2">
    <source>
        <dbReference type="Proteomes" id="UP000238823"/>
    </source>
</evidence>
<evidence type="ECO:0000313" key="1">
    <source>
        <dbReference type="EMBL" id="PRQ06957.1"/>
    </source>
</evidence>
<reference evidence="1 2" key="1">
    <citation type="submission" date="2018-03" db="EMBL/GenBank/DDBJ databases">
        <title>Draft Genome Sequences of the Obligatory Marine Myxobacteria Enhygromyxa salina SWB007.</title>
        <authorList>
            <person name="Poehlein A."/>
            <person name="Moghaddam J.A."/>
            <person name="Harms H."/>
            <person name="Alanjari M."/>
            <person name="Koenig G.M."/>
            <person name="Daniel R."/>
            <person name="Schaeberle T.F."/>
        </authorList>
    </citation>
    <scope>NUCLEOTIDE SEQUENCE [LARGE SCALE GENOMIC DNA]</scope>
    <source>
        <strain evidence="1 2">SWB007</strain>
    </source>
</reference>
<gene>
    <name evidence="1" type="ORF">ENSA7_33810</name>
</gene>
<name>A0A2S9YPE0_9BACT</name>
<dbReference type="EMBL" id="PVNL01000063">
    <property type="protein sequence ID" value="PRQ06957.1"/>
    <property type="molecule type" value="Genomic_DNA"/>
</dbReference>
<protein>
    <submittedName>
        <fullName evidence="1">Uncharacterized protein</fullName>
    </submittedName>
</protein>
<organism evidence="1 2">
    <name type="scientific">Enhygromyxa salina</name>
    <dbReference type="NCBI Taxonomy" id="215803"/>
    <lineage>
        <taxon>Bacteria</taxon>
        <taxon>Pseudomonadati</taxon>
        <taxon>Myxococcota</taxon>
        <taxon>Polyangia</taxon>
        <taxon>Nannocystales</taxon>
        <taxon>Nannocystaceae</taxon>
        <taxon>Enhygromyxa</taxon>
    </lineage>
</organism>
<proteinExistence type="predicted"/>
<dbReference type="AlphaFoldDB" id="A0A2S9YPE0"/>
<dbReference type="RefSeq" id="WP_219907983.1">
    <property type="nucleotide sequence ID" value="NZ_PVNL01000063.1"/>
</dbReference>
<accession>A0A2S9YPE0</accession>
<dbReference type="Proteomes" id="UP000238823">
    <property type="component" value="Unassembled WGS sequence"/>
</dbReference>